<dbReference type="GO" id="GO:0020037">
    <property type="term" value="F:heme binding"/>
    <property type="evidence" value="ECO:0007669"/>
    <property type="project" value="InterPro"/>
</dbReference>
<keyword evidence="9" id="KW-0560">Oxidoreductase</keyword>
<gene>
    <name evidence="18" type="ORF">CEW83_10535</name>
</gene>
<dbReference type="InterPro" id="IPR009056">
    <property type="entry name" value="Cyt_c-like_dom"/>
</dbReference>
<dbReference type="AlphaFoldDB" id="A0A2U8GSW0"/>
<keyword evidence="19" id="KW-1185">Reference proteome</keyword>
<feature type="domain" description="Cytochrome c" evidence="17">
    <location>
        <begin position="198"/>
        <end position="324"/>
    </location>
</feature>
<evidence type="ECO:0000256" key="4">
    <source>
        <dbReference type="ARBA" id="ARBA00022617"/>
    </source>
</evidence>
<keyword evidence="3" id="KW-0813">Transport</keyword>
<dbReference type="PANTHER" id="PTHR30600">
    <property type="entry name" value="CYTOCHROME C PEROXIDASE-RELATED"/>
    <property type="match status" value="1"/>
</dbReference>
<feature type="binding site" description="covalent" evidence="13">
    <location>
        <position position="212"/>
    </location>
    <ligand>
        <name>heme c</name>
        <dbReference type="ChEBI" id="CHEBI:61717"/>
        <label>2</label>
    </ligand>
</feature>
<evidence type="ECO:0000256" key="8">
    <source>
        <dbReference type="ARBA" id="ARBA00022982"/>
    </source>
</evidence>
<evidence type="ECO:0000256" key="3">
    <source>
        <dbReference type="ARBA" id="ARBA00022448"/>
    </source>
</evidence>
<comment type="pathway">
    <text evidence="2">One-carbon metabolism; methylamine degradation.</text>
</comment>
<feature type="signal peptide" evidence="16">
    <location>
        <begin position="1"/>
        <end position="22"/>
    </location>
</feature>
<keyword evidence="7" id="KW-0574">Periplasm</keyword>
<dbReference type="KEGG" id="acom:CEW83_10535"/>
<dbReference type="GO" id="GO:0004130">
    <property type="term" value="F:cytochrome-c peroxidase activity"/>
    <property type="evidence" value="ECO:0007669"/>
    <property type="project" value="TreeGrafter"/>
</dbReference>
<protein>
    <recommendedName>
        <fullName evidence="12">Methylamine utilization protein MauG</fullName>
    </recommendedName>
</protein>
<evidence type="ECO:0000256" key="15">
    <source>
        <dbReference type="SAM" id="MobiDB-lite"/>
    </source>
</evidence>
<feature type="binding site" description="axial binding residue" evidence="14">
    <location>
        <position position="216"/>
    </location>
    <ligand>
        <name>heme c</name>
        <dbReference type="ChEBI" id="CHEBI:61717"/>
        <label>2</label>
    </ligand>
    <ligandPart>
        <name>Fe</name>
        <dbReference type="ChEBI" id="CHEBI:18248"/>
    </ligandPart>
</feature>
<keyword evidence="18" id="KW-0575">Peroxidase</keyword>
<evidence type="ECO:0000313" key="19">
    <source>
        <dbReference type="Proteomes" id="UP000244930"/>
    </source>
</evidence>
<proteinExistence type="predicted"/>
<evidence type="ECO:0000259" key="17">
    <source>
        <dbReference type="PROSITE" id="PS51007"/>
    </source>
</evidence>
<feature type="chain" id="PRO_5015857736" description="Methylamine utilization protein MauG" evidence="16">
    <location>
        <begin position="23"/>
        <end position="358"/>
    </location>
</feature>
<feature type="binding site" description="covalent" evidence="13">
    <location>
        <position position="215"/>
    </location>
    <ligand>
        <name>heme c</name>
        <dbReference type="ChEBI" id="CHEBI:61717"/>
        <label>2</label>
    </ligand>
</feature>
<dbReference type="PANTHER" id="PTHR30600:SF7">
    <property type="entry name" value="CYTOCHROME C PEROXIDASE-RELATED"/>
    <property type="match status" value="1"/>
</dbReference>
<feature type="binding site" description="covalent" evidence="13">
    <location>
        <position position="68"/>
    </location>
    <ligand>
        <name>heme c</name>
        <dbReference type="ChEBI" id="CHEBI:61717"/>
        <label>1</label>
    </ligand>
</feature>
<comment type="cofactor">
    <cofactor evidence="13">
        <name>heme</name>
        <dbReference type="ChEBI" id="CHEBI:30413"/>
    </cofactor>
    <text evidence="13">Binds 2 heme groups.</text>
</comment>
<evidence type="ECO:0000256" key="2">
    <source>
        <dbReference type="ARBA" id="ARBA00004856"/>
    </source>
</evidence>
<keyword evidence="10 14" id="KW-0408">Iron</keyword>
<dbReference type="Pfam" id="PF03150">
    <property type="entry name" value="CCP_MauG"/>
    <property type="match status" value="1"/>
</dbReference>
<name>A0A2U8GSW0_9RHOO</name>
<dbReference type="FunFam" id="1.10.760.10:FF:000019">
    <property type="entry name" value="Di-heme cytochrome C peroxidase"/>
    <property type="match status" value="1"/>
</dbReference>
<evidence type="ECO:0000256" key="7">
    <source>
        <dbReference type="ARBA" id="ARBA00022764"/>
    </source>
</evidence>
<dbReference type="Gene3D" id="1.10.760.10">
    <property type="entry name" value="Cytochrome c-like domain"/>
    <property type="match status" value="2"/>
</dbReference>
<feature type="compositionally biased region" description="Basic and acidic residues" evidence="15">
    <location>
        <begin position="349"/>
        <end position="358"/>
    </location>
</feature>
<dbReference type="PIRSF" id="PIRSF000294">
    <property type="entry name" value="Cytochrome-c_peroxidase"/>
    <property type="match status" value="1"/>
</dbReference>
<feature type="binding site" description="axial binding residue" evidence="14">
    <location>
        <position position="299"/>
    </location>
    <ligand>
        <name>heme c</name>
        <dbReference type="ChEBI" id="CHEBI:61717"/>
        <label>2</label>
    </ligand>
    <ligandPart>
        <name>Fe</name>
        <dbReference type="ChEBI" id="CHEBI:18248"/>
    </ligandPart>
</feature>
<feature type="domain" description="Cytochrome c" evidence="17">
    <location>
        <begin position="43"/>
        <end position="175"/>
    </location>
</feature>
<dbReference type="PROSITE" id="PS51007">
    <property type="entry name" value="CYTC"/>
    <property type="match status" value="2"/>
</dbReference>
<dbReference type="InterPro" id="IPR051395">
    <property type="entry name" value="Cytochrome_c_Peroxidase/MauG"/>
</dbReference>
<feature type="binding site" description="axial binding residue" evidence="14">
    <location>
        <position position="69"/>
    </location>
    <ligand>
        <name>heme c</name>
        <dbReference type="ChEBI" id="CHEBI:61717"/>
        <label>1</label>
    </ligand>
    <ligandPart>
        <name>Fe</name>
        <dbReference type="ChEBI" id="CHEBI:18248"/>
    </ligandPart>
</feature>
<dbReference type="GO" id="GO:0046872">
    <property type="term" value="F:metal ion binding"/>
    <property type="evidence" value="ECO:0007669"/>
    <property type="project" value="UniProtKB-KW"/>
</dbReference>
<evidence type="ECO:0000313" key="18">
    <source>
        <dbReference type="EMBL" id="AWI75595.1"/>
    </source>
</evidence>
<dbReference type="InterPro" id="IPR036909">
    <property type="entry name" value="Cyt_c-like_dom_sf"/>
</dbReference>
<evidence type="ECO:0000256" key="12">
    <source>
        <dbReference type="ARBA" id="ARBA00073576"/>
    </source>
</evidence>
<comment type="function">
    <text evidence="11">Involved in methylamine metabolism. Essential for the maturation of the beta subunit of MADH, presumably via a step in the biosynthesis of tryptophan tryptophylquinone (TTQ), the cofactor of MADH.</text>
</comment>
<sequence>MKPLSRYLALSGLCALALTAHAQQWEPLPEHPPIPADNPQSQAKIDLGKTLFFDPRLSEHGTLSCNSCHNVMAGGDDNRPNSIGMHDARGGRSAPTVWNAAYQSVQFWDGRAGTLEEQAKGPITNPIEMGMSDAAVAVGRLNQIPAYLPLFKAAFPAASKPITMDNVAKAIAAYERTLVTPDSPYDRYVKGDKTALTAQQARGMKTFGDLGCTACHAGANFSGPPMPMAQGFFMKFPTFAGSAFDKQYDLLSDTGRHASTGKDSDKHMWRVPTLRNIALTAPYMHNGKVPTLEEAVRVMAKTQLNRDIDATQLADVVAFLTSLSGKFPEQTMPRLPLTSGNSIVPPIDPHLKTAKATD</sequence>
<organism evidence="18 19">
    <name type="scientific">Parazoarcus communis</name>
    <dbReference type="NCBI Taxonomy" id="41977"/>
    <lineage>
        <taxon>Bacteria</taxon>
        <taxon>Pseudomonadati</taxon>
        <taxon>Pseudomonadota</taxon>
        <taxon>Betaproteobacteria</taxon>
        <taxon>Rhodocyclales</taxon>
        <taxon>Zoogloeaceae</taxon>
        <taxon>Parazoarcus</taxon>
    </lineage>
</organism>
<dbReference type="GO" id="GO:0009055">
    <property type="term" value="F:electron transfer activity"/>
    <property type="evidence" value="ECO:0007669"/>
    <property type="project" value="InterPro"/>
</dbReference>
<dbReference type="InterPro" id="IPR004852">
    <property type="entry name" value="Di-haem_cyt_c_peroxidsae"/>
</dbReference>
<evidence type="ECO:0000256" key="16">
    <source>
        <dbReference type="SAM" id="SignalP"/>
    </source>
</evidence>
<keyword evidence="4 13" id="KW-0349">Heme</keyword>
<dbReference type="Proteomes" id="UP000244930">
    <property type="component" value="Chromosome"/>
</dbReference>
<dbReference type="GO" id="GO:0042597">
    <property type="term" value="C:periplasmic space"/>
    <property type="evidence" value="ECO:0007669"/>
    <property type="project" value="UniProtKB-SubCell"/>
</dbReference>
<reference evidence="18 19" key="1">
    <citation type="submission" date="2017-06" db="EMBL/GenBank/DDBJ databases">
        <title>Azoarcus.</title>
        <authorList>
            <person name="Woo J.-H."/>
            <person name="Kim H.-S."/>
        </authorList>
    </citation>
    <scope>NUCLEOTIDE SEQUENCE [LARGE SCALE GENOMIC DNA]</scope>
    <source>
        <strain evidence="18 19">TSPY31</strain>
    </source>
</reference>
<accession>A0A2U8GSW0</accession>
<keyword evidence="8" id="KW-0249">Electron transport</keyword>
<evidence type="ECO:0000256" key="5">
    <source>
        <dbReference type="ARBA" id="ARBA00022723"/>
    </source>
</evidence>
<keyword evidence="6 16" id="KW-0732">Signal</keyword>
<evidence type="ECO:0000256" key="14">
    <source>
        <dbReference type="PIRSR" id="PIRSR000294-2"/>
    </source>
</evidence>
<comment type="PTM">
    <text evidence="13">Binds 2 heme groups per subunit.</text>
</comment>
<evidence type="ECO:0000256" key="13">
    <source>
        <dbReference type="PIRSR" id="PIRSR000294-1"/>
    </source>
</evidence>
<dbReference type="EMBL" id="CP022187">
    <property type="protein sequence ID" value="AWI75595.1"/>
    <property type="molecule type" value="Genomic_DNA"/>
</dbReference>
<feature type="binding site" description="covalent" evidence="13">
    <location>
        <position position="65"/>
    </location>
    <ligand>
        <name>heme c</name>
        <dbReference type="ChEBI" id="CHEBI:61717"/>
        <label>1</label>
    </ligand>
</feature>
<evidence type="ECO:0000256" key="11">
    <source>
        <dbReference type="ARBA" id="ARBA00058991"/>
    </source>
</evidence>
<evidence type="ECO:0000256" key="6">
    <source>
        <dbReference type="ARBA" id="ARBA00022729"/>
    </source>
</evidence>
<dbReference type="SUPFAM" id="SSF46626">
    <property type="entry name" value="Cytochrome c"/>
    <property type="match status" value="2"/>
</dbReference>
<keyword evidence="5 14" id="KW-0479">Metal-binding</keyword>
<dbReference type="InterPro" id="IPR026259">
    <property type="entry name" value="MauG/Cytc_peroxidase"/>
</dbReference>
<comment type="subcellular location">
    <subcellularLocation>
        <location evidence="1">Periplasm</location>
    </subcellularLocation>
</comment>
<evidence type="ECO:0000256" key="10">
    <source>
        <dbReference type="ARBA" id="ARBA00023004"/>
    </source>
</evidence>
<feature type="region of interest" description="Disordered" evidence="15">
    <location>
        <begin position="337"/>
        <end position="358"/>
    </location>
</feature>
<evidence type="ECO:0000256" key="9">
    <source>
        <dbReference type="ARBA" id="ARBA00023002"/>
    </source>
</evidence>
<evidence type="ECO:0000256" key="1">
    <source>
        <dbReference type="ARBA" id="ARBA00004418"/>
    </source>
</evidence>
<dbReference type="RefSeq" id="WP_108949301.1">
    <property type="nucleotide sequence ID" value="NZ_CP022187.1"/>
</dbReference>